<dbReference type="Proteomes" id="UP001164472">
    <property type="component" value="Chromosome"/>
</dbReference>
<proteinExistence type="predicted"/>
<dbReference type="AlphaFoldDB" id="A0A9E8HJT7"/>
<accession>A0A9E8HJT7</accession>
<dbReference type="Pfam" id="PF00990">
    <property type="entry name" value="GGDEF"/>
    <property type="match status" value="1"/>
</dbReference>
<dbReference type="PROSITE" id="PS50887">
    <property type="entry name" value="GGDEF"/>
    <property type="match status" value="1"/>
</dbReference>
<evidence type="ECO:0000256" key="2">
    <source>
        <dbReference type="ARBA" id="ARBA00012528"/>
    </source>
</evidence>
<reference evidence="5" key="1">
    <citation type="submission" date="2022-07" db="EMBL/GenBank/DDBJ databases">
        <title>Alkalimarinus sp. nov., isolated from gut of a Alitta virens.</title>
        <authorList>
            <person name="Yang A.I."/>
            <person name="Shin N.-R."/>
        </authorList>
    </citation>
    <scope>NUCLEOTIDE SEQUENCE</scope>
    <source>
        <strain evidence="5">FA028</strain>
    </source>
</reference>
<feature type="domain" description="GGDEF" evidence="4">
    <location>
        <begin position="166"/>
        <end position="303"/>
    </location>
</feature>
<dbReference type="KEGG" id="asem:NNL22_03405"/>
<dbReference type="InterPro" id="IPR029787">
    <property type="entry name" value="Nucleotide_cyclase"/>
</dbReference>
<dbReference type="InterPro" id="IPR050469">
    <property type="entry name" value="Diguanylate_Cyclase"/>
</dbReference>
<dbReference type="InterPro" id="IPR000160">
    <property type="entry name" value="GGDEF_dom"/>
</dbReference>
<comment type="cofactor">
    <cofactor evidence="1">
        <name>Mg(2+)</name>
        <dbReference type="ChEBI" id="CHEBI:18420"/>
    </cofactor>
</comment>
<dbReference type="FunFam" id="3.30.70.270:FF:000001">
    <property type="entry name" value="Diguanylate cyclase domain protein"/>
    <property type="match status" value="1"/>
</dbReference>
<dbReference type="PANTHER" id="PTHR45138">
    <property type="entry name" value="REGULATORY COMPONENTS OF SENSORY TRANSDUCTION SYSTEM"/>
    <property type="match status" value="1"/>
</dbReference>
<evidence type="ECO:0000313" key="5">
    <source>
        <dbReference type="EMBL" id="UZW75655.1"/>
    </source>
</evidence>
<dbReference type="GO" id="GO:0052621">
    <property type="term" value="F:diguanylate cyclase activity"/>
    <property type="evidence" value="ECO:0007669"/>
    <property type="project" value="UniProtKB-EC"/>
</dbReference>
<dbReference type="Pfam" id="PF13682">
    <property type="entry name" value="CZB"/>
    <property type="match status" value="1"/>
</dbReference>
<keyword evidence="6" id="KW-1185">Reference proteome</keyword>
<dbReference type="Gene3D" id="1.20.120.30">
    <property type="entry name" value="Aspartate receptor, ligand-binding domain"/>
    <property type="match status" value="1"/>
</dbReference>
<dbReference type="Gene3D" id="3.30.70.270">
    <property type="match status" value="1"/>
</dbReference>
<dbReference type="EC" id="2.7.7.65" evidence="2"/>
<organism evidence="5 6">
    <name type="scientific">Alkalimarinus sediminis</name>
    <dbReference type="NCBI Taxonomy" id="1632866"/>
    <lineage>
        <taxon>Bacteria</taxon>
        <taxon>Pseudomonadati</taxon>
        <taxon>Pseudomonadota</taxon>
        <taxon>Gammaproteobacteria</taxon>
        <taxon>Alteromonadales</taxon>
        <taxon>Alteromonadaceae</taxon>
        <taxon>Alkalimarinus</taxon>
    </lineage>
</organism>
<protein>
    <recommendedName>
        <fullName evidence="2">diguanylate cyclase</fullName>
        <ecNumber evidence="2">2.7.7.65</ecNumber>
    </recommendedName>
</protein>
<evidence type="ECO:0000259" key="4">
    <source>
        <dbReference type="PROSITE" id="PS50887"/>
    </source>
</evidence>
<gene>
    <name evidence="5" type="ORF">NNL22_03405</name>
</gene>
<dbReference type="EMBL" id="CP101527">
    <property type="protein sequence ID" value="UZW75655.1"/>
    <property type="molecule type" value="Genomic_DNA"/>
</dbReference>
<evidence type="ECO:0000256" key="3">
    <source>
        <dbReference type="ARBA" id="ARBA00034247"/>
    </source>
</evidence>
<name>A0A9E8HJT7_9ALTE</name>
<dbReference type="SUPFAM" id="SSF55073">
    <property type="entry name" value="Nucleotide cyclase"/>
    <property type="match status" value="1"/>
</dbReference>
<dbReference type="InterPro" id="IPR043128">
    <property type="entry name" value="Rev_trsase/Diguanyl_cyclase"/>
</dbReference>
<dbReference type="RefSeq" id="WP_251810520.1">
    <property type="nucleotide sequence ID" value="NZ_CP101527.1"/>
</dbReference>
<dbReference type="NCBIfam" id="TIGR00254">
    <property type="entry name" value="GGDEF"/>
    <property type="match status" value="1"/>
</dbReference>
<comment type="catalytic activity">
    <reaction evidence="3">
        <text>2 GTP = 3',3'-c-di-GMP + 2 diphosphate</text>
        <dbReference type="Rhea" id="RHEA:24898"/>
        <dbReference type="ChEBI" id="CHEBI:33019"/>
        <dbReference type="ChEBI" id="CHEBI:37565"/>
        <dbReference type="ChEBI" id="CHEBI:58805"/>
        <dbReference type="EC" id="2.7.7.65"/>
    </reaction>
</comment>
<dbReference type="NCBIfam" id="NF007380">
    <property type="entry name" value="PRK09894.1"/>
    <property type="match status" value="1"/>
</dbReference>
<evidence type="ECO:0000313" key="6">
    <source>
        <dbReference type="Proteomes" id="UP001164472"/>
    </source>
</evidence>
<dbReference type="InterPro" id="IPR025991">
    <property type="entry name" value="Chemoreceptor_zinc-bind_dom"/>
</dbReference>
<dbReference type="SMART" id="SM00267">
    <property type="entry name" value="GGDEF"/>
    <property type="match status" value="1"/>
</dbReference>
<keyword evidence="5" id="KW-0808">Transferase</keyword>
<dbReference type="PANTHER" id="PTHR45138:SF9">
    <property type="entry name" value="DIGUANYLATE CYCLASE DGCM-RELATED"/>
    <property type="match status" value="1"/>
</dbReference>
<sequence>MLSESGQSTVVSQINSDIIAINNAVLLHNRWLAEWNKKLICGLPISEEFIQSDAYRHCGFGLWYYGEHSRFTEDQDEFPRLGQLHISLHESVRRIVLKASENQPITEAEYDEFIARELEFTASLVNLRDALFGQLYSFDYLTGVYNRQAFYSLLEKEHARITRTSGVSSIVMVDLDYFKKVNDQYGHQAGDKVLAYFASYLKESLRPYDSVGRFGGEEFLLCLPDANVDDAKTIMERVREELAHQQIDITGADGKPLSINITASFGVSSISKRHPTSQAIETADIAMYEAKSAGRNCVKVYRYSAAEF</sequence>
<dbReference type="CDD" id="cd01949">
    <property type="entry name" value="GGDEF"/>
    <property type="match status" value="1"/>
</dbReference>
<keyword evidence="5" id="KW-0548">Nucleotidyltransferase</keyword>
<evidence type="ECO:0000256" key="1">
    <source>
        <dbReference type="ARBA" id="ARBA00001946"/>
    </source>
</evidence>